<protein>
    <submittedName>
        <fullName evidence="1 2">Uncharacterized protein</fullName>
    </submittedName>
</protein>
<proteinExistence type="predicted"/>
<dbReference type="EMBL" id="KL403306">
    <property type="protein sequence ID" value="KEH15751.1"/>
    <property type="molecule type" value="Genomic_DNA"/>
</dbReference>
<dbReference type="AlphaFoldDB" id="A0A072TEU4"/>
<evidence type="ECO:0000313" key="1">
    <source>
        <dbReference type="EMBL" id="KEH15751.1"/>
    </source>
</evidence>
<dbReference type="Proteomes" id="UP000002051">
    <property type="component" value="Unassembled WGS sequence"/>
</dbReference>
<dbReference type="EnsemblPlants" id="KEH15751">
    <property type="protein sequence ID" value="KEH15751"/>
    <property type="gene ID" value="MTR_0582s0010"/>
</dbReference>
<name>A0A072TEU4_MEDTR</name>
<accession>A0A072TEU4</accession>
<gene>
    <name evidence="1" type="ORF">MTR_0582s0010</name>
</gene>
<keyword evidence="3" id="KW-1185">Reference proteome</keyword>
<reference evidence="2" key="3">
    <citation type="submission" date="2015-06" db="UniProtKB">
        <authorList>
            <consortium name="EnsemblPlants"/>
        </authorList>
    </citation>
    <scope>IDENTIFICATION</scope>
    <source>
        <strain evidence="2">cv. Jemalong A17</strain>
    </source>
</reference>
<evidence type="ECO:0000313" key="2">
    <source>
        <dbReference type="EnsemblPlants" id="KEH15751"/>
    </source>
</evidence>
<dbReference type="PANTHER" id="PTHR48475">
    <property type="entry name" value="RIBONUCLEASE H"/>
    <property type="match status" value="1"/>
</dbReference>
<reference evidence="1 3" key="2">
    <citation type="journal article" date="2014" name="BMC Genomics">
        <title>An improved genome release (version Mt4.0) for the model legume Medicago truncatula.</title>
        <authorList>
            <person name="Tang H."/>
            <person name="Krishnakumar V."/>
            <person name="Bidwell S."/>
            <person name="Rosen B."/>
            <person name="Chan A."/>
            <person name="Zhou S."/>
            <person name="Gentzbittel L."/>
            <person name="Childs K.L."/>
            <person name="Yandell M."/>
            <person name="Gundlach H."/>
            <person name="Mayer K.F."/>
            <person name="Schwartz D.C."/>
            <person name="Town C.D."/>
        </authorList>
    </citation>
    <scope>GENOME REANNOTATION</scope>
    <source>
        <strain evidence="1">A17</strain>
        <strain evidence="2 3">cv. Jemalong A17</strain>
    </source>
</reference>
<sequence length="109" mass="12087">MYSLPTLSSLCPKMKMRKVKRLSIRSLACWGILPVEAANKNIKNIVQKMTFICKDGHEMLPSALHEYGTSIHISTGANPLHPSICNMKFVLPVEVEVPTIGVLPKSKLD</sequence>
<reference evidence="1 3" key="1">
    <citation type="journal article" date="2011" name="Nature">
        <title>The Medicago genome provides insight into the evolution of rhizobial symbioses.</title>
        <authorList>
            <person name="Young N.D."/>
            <person name="Debelle F."/>
            <person name="Oldroyd G.E."/>
            <person name="Geurts R."/>
            <person name="Cannon S.B."/>
            <person name="Udvardi M.K."/>
            <person name="Benedito V.A."/>
            <person name="Mayer K.F."/>
            <person name="Gouzy J."/>
            <person name="Schoof H."/>
            <person name="Van de Peer Y."/>
            <person name="Proost S."/>
            <person name="Cook D.R."/>
            <person name="Meyers B.C."/>
            <person name="Spannagl M."/>
            <person name="Cheung F."/>
            <person name="De Mita S."/>
            <person name="Krishnakumar V."/>
            <person name="Gundlach H."/>
            <person name="Zhou S."/>
            <person name="Mudge J."/>
            <person name="Bharti A.K."/>
            <person name="Murray J.D."/>
            <person name="Naoumkina M.A."/>
            <person name="Rosen B."/>
            <person name="Silverstein K.A."/>
            <person name="Tang H."/>
            <person name="Rombauts S."/>
            <person name="Zhao P.X."/>
            <person name="Zhou P."/>
            <person name="Barbe V."/>
            <person name="Bardou P."/>
            <person name="Bechner M."/>
            <person name="Bellec A."/>
            <person name="Berger A."/>
            <person name="Berges H."/>
            <person name="Bidwell S."/>
            <person name="Bisseling T."/>
            <person name="Choisne N."/>
            <person name="Couloux A."/>
            <person name="Denny R."/>
            <person name="Deshpande S."/>
            <person name="Dai X."/>
            <person name="Doyle J.J."/>
            <person name="Dudez A.M."/>
            <person name="Farmer A.D."/>
            <person name="Fouteau S."/>
            <person name="Franken C."/>
            <person name="Gibelin C."/>
            <person name="Gish J."/>
            <person name="Goldstein S."/>
            <person name="Gonzalez A.J."/>
            <person name="Green P.J."/>
            <person name="Hallab A."/>
            <person name="Hartog M."/>
            <person name="Hua A."/>
            <person name="Humphray S.J."/>
            <person name="Jeong D.H."/>
            <person name="Jing Y."/>
            <person name="Jocker A."/>
            <person name="Kenton S.M."/>
            <person name="Kim D.J."/>
            <person name="Klee K."/>
            <person name="Lai H."/>
            <person name="Lang C."/>
            <person name="Lin S."/>
            <person name="Macmil S.L."/>
            <person name="Magdelenat G."/>
            <person name="Matthews L."/>
            <person name="McCorrison J."/>
            <person name="Monaghan E.L."/>
            <person name="Mun J.H."/>
            <person name="Najar F.Z."/>
            <person name="Nicholson C."/>
            <person name="Noirot C."/>
            <person name="O'Bleness M."/>
            <person name="Paule C.R."/>
            <person name="Poulain J."/>
            <person name="Prion F."/>
            <person name="Qin B."/>
            <person name="Qu C."/>
            <person name="Retzel E.F."/>
            <person name="Riddle C."/>
            <person name="Sallet E."/>
            <person name="Samain S."/>
            <person name="Samson N."/>
            <person name="Sanders I."/>
            <person name="Saurat O."/>
            <person name="Scarpelli C."/>
            <person name="Schiex T."/>
            <person name="Segurens B."/>
            <person name="Severin A.J."/>
            <person name="Sherrier D.J."/>
            <person name="Shi R."/>
            <person name="Sims S."/>
            <person name="Singer S.R."/>
            <person name="Sinharoy S."/>
            <person name="Sterck L."/>
            <person name="Viollet A."/>
            <person name="Wang B.B."/>
            <person name="Wang K."/>
            <person name="Wang M."/>
            <person name="Wang X."/>
            <person name="Warfsmann J."/>
            <person name="Weissenbach J."/>
            <person name="White D.D."/>
            <person name="White J.D."/>
            <person name="Wiley G.B."/>
            <person name="Wincker P."/>
            <person name="Xing Y."/>
            <person name="Yang L."/>
            <person name="Yao Z."/>
            <person name="Ying F."/>
            <person name="Zhai J."/>
            <person name="Zhou L."/>
            <person name="Zuber A."/>
            <person name="Denarie J."/>
            <person name="Dixon R.A."/>
            <person name="May G.D."/>
            <person name="Schwartz D.C."/>
            <person name="Rogers J."/>
            <person name="Quetier F."/>
            <person name="Town C.D."/>
            <person name="Roe B.A."/>
        </authorList>
    </citation>
    <scope>NUCLEOTIDE SEQUENCE [LARGE SCALE GENOMIC DNA]</scope>
    <source>
        <strain evidence="1">A17</strain>
        <strain evidence="2 3">cv. Jemalong A17</strain>
    </source>
</reference>
<evidence type="ECO:0000313" key="3">
    <source>
        <dbReference type="Proteomes" id="UP000002051"/>
    </source>
</evidence>
<dbReference type="PANTHER" id="PTHR48475:SF1">
    <property type="entry name" value="RNASE H TYPE-1 DOMAIN-CONTAINING PROTEIN"/>
    <property type="match status" value="1"/>
</dbReference>
<dbReference type="HOGENOM" id="CLU_174301_0_0_1"/>
<organism evidence="1 3">
    <name type="scientific">Medicago truncatula</name>
    <name type="common">Barrel medic</name>
    <name type="synonym">Medicago tribuloides</name>
    <dbReference type="NCBI Taxonomy" id="3880"/>
    <lineage>
        <taxon>Eukaryota</taxon>
        <taxon>Viridiplantae</taxon>
        <taxon>Streptophyta</taxon>
        <taxon>Embryophyta</taxon>
        <taxon>Tracheophyta</taxon>
        <taxon>Spermatophyta</taxon>
        <taxon>Magnoliopsida</taxon>
        <taxon>eudicotyledons</taxon>
        <taxon>Gunneridae</taxon>
        <taxon>Pentapetalae</taxon>
        <taxon>rosids</taxon>
        <taxon>fabids</taxon>
        <taxon>Fabales</taxon>
        <taxon>Fabaceae</taxon>
        <taxon>Papilionoideae</taxon>
        <taxon>50 kb inversion clade</taxon>
        <taxon>NPAAA clade</taxon>
        <taxon>Hologalegina</taxon>
        <taxon>IRL clade</taxon>
        <taxon>Trifolieae</taxon>
        <taxon>Medicago</taxon>
    </lineage>
</organism>